<keyword evidence="5 8" id="KW-0812">Transmembrane</keyword>
<keyword evidence="7 8" id="KW-0472">Membrane</keyword>
<organism evidence="9 10">
    <name type="scientific">Blautia luti</name>
    <dbReference type="NCBI Taxonomy" id="89014"/>
    <lineage>
        <taxon>Bacteria</taxon>
        <taxon>Bacillati</taxon>
        <taxon>Bacillota</taxon>
        <taxon>Clostridia</taxon>
        <taxon>Lachnospirales</taxon>
        <taxon>Lachnospiraceae</taxon>
        <taxon>Blautia</taxon>
    </lineage>
</organism>
<evidence type="ECO:0000256" key="1">
    <source>
        <dbReference type="ARBA" id="ARBA00004651"/>
    </source>
</evidence>
<feature type="transmembrane region" description="Helical" evidence="8">
    <location>
        <begin position="102"/>
        <end position="122"/>
    </location>
</feature>
<dbReference type="RefSeq" id="WP_243121687.1">
    <property type="nucleotide sequence ID" value="NZ_CABHMX010000007.1"/>
</dbReference>
<dbReference type="GO" id="GO:0005886">
    <property type="term" value="C:plasma membrane"/>
    <property type="evidence" value="ECO:0007669"/>
    <property type="project" value="UniProtKB-SubCell"/>
</dbReference>
<feature type="transmembrane region" description="Helical" evidence="8">
    <location>
        <begin position="223"/>
        <end position="244"/>
    </location>
</feature>
<accession>A0A564W3V3</accession>
<reference evidence="9 10" key="1">
    <citation type="submission" date="2019-07" db="EMBL/GenBank/DDBJ databases">
        <authorList>
            <person name="Hibberd C M."/>
            <person name="Gehrig L. J."/>
            <person name="Chang H.-W."/>
            <person name="Venkatesh S."/>
        </authorList>
    </citation>
    <scope>NUCLEOTIDE SEQUENCE [LARGE SCALE GENOMIC DNA]</scope>
    <source>
        <strain evidence="9">Blautia_luti_SSTS_Bg7063</strain>
    </source>
</reference>
<dbReference type="InterPro" id="IPR001851">
    <property type="entry name" value="ABC_transp_permease"/>
</dbReference>
<gene>
    <name evidence="9" type="primary">rbsC_6</name>
    <name evidence="9" type="ORF">RSSSTS7063_03608</name>
</gene>
<evidence type="ECO:0000256" key="3">
    <source>
        <dbReference type="ARBA" id="ARBA00022475"/>
    </source>
</evidence>
<evidence type="ECO:0000256" key="5">
    <source>
        <dbReference type="ARBA" id="ARBA00022692"/>
    </source>
</evidence>
<evidence type="ECO:0000256" key="8">
    <source>
        <dbReference type="SAM" id="Phobius"/>
    </source>
</evidence>
<keyword evidence="6 8" id="KW-1133">Transmembrane helix</keyword>
<dbReference type="AlphaFoldDB" id="A0A564W3V3"/>
<feature type="transmembrane region" description="Helical" evidence="8">
    <location>
        <begin position="63"/>
        <end position="96"/>
    </location>
</feature>
<dbReference type="PANTHER" id="PTHR32196">
    <property type="entry name" value="ABC TRANSPORTER PERMEASE PROTEIN YPHD-RELATED-RELATED"/>
    <property type="match status" value="1"/>
</dbReference>
<dbReference type="Pfam" id="PF02653">
    <property type="entry name" value="BPD_transp_2"/>
    <property type="match status" value="1"/>
</dbReference>
<evidence type="ECO:0000256" key="6">
    <source>
        <dbReference type="ARBA" id="ARBA00022989"/>
    </source>
</evidence>
<keyword evidence="3" id="KW-1003">Cell membrane</keyword>
<dbReference type="CDD" id="cd06579">
    <property type="entry name" value="TM_PBP1_transp_AraH_like"/>
    <property type="match status" value="1"/>
</dbReference>
<keyword evidence="4" id="KW-0997">Cell inner membrane</keyword>
<protein>
    <submittedName>
        <fullName evidence="9">Ribose transport system permease protein RbsC</fullName>
    </submittedName>
</protein>
<feature type="transmembrane region" description="Helical" evidence="8">
    <location>
        <begin position="23"/>
        <end position="42"/>
    </location>
</feature>
<dbReference type="GO" id="GO:0022857">
    <property type="term" value="F:transmembrane transporter activity"/>
    <property type="evidence" value="ECO:0007669"/>
    <property type="project" value="InterPro"/>
</dbReference>
<keyword evidence="10" id="KW-1185">Reference proteome</keyword>
<evidence type="ECO:0000313" key="10">
    <source>
        <dbReference type="Proteomes" id="UP000408482"/>
    </source>
</evidence>
<feature type="transmembrane region" description="Helical" evidence="8">
    <location>
        <begin position="134"/>
        <end position="152"/>
    </location>
</feature>
<proteinExistence type="predicted"/>
<keyword evidence="2" id="KW-0813">Transport</keyword>
<evidence type="ECO:0000256" key="7">
    <source>
        <dbReference type="ARBA" id="ARBA00023136"/>
    </source>
</evidence>
<evidence type="ECO:0000256" key="2">
    <source>
        <dbReference type="ARBA" id="ARBA00022448"/>
    </source>
</evidence>
<sequence length="326" mass="34181">MSGEMAKNKAYSNNEKLSKKQFVSTYGSLIGLILLIIIITVLRPRFISPANLRNVFRNASINGLLAIGMTFVVLTGGIDLSVGAIMGCAGMYSAYFAQSVKGYPAIVAILIGLLVGLVFGVFNGFCIAYLKVPAFVGTLGALSIADSLKFLLTDAKPIPNLSDSFKTIGGGSFGFIPIPCVIMAVVLIICFTLLYKTRYGRYIYAVGGNRNAAHVSGINTKRIICSVYILTGVLSALAGVIMTARVTSGVTSTGDGYETDAIAAVVIGGTSLAGGKGRLWGTIVGILIMQFLSTGLDMLGVNAYYQMLVKGFVVIGAVMLDGLSSD</sequence>
<evidence type="ECO:0000256" key="4">
    <source>
        <dbReference type="ARBA" id="ARBA00022519"/>
    </source>
</evidence>
<dbReference type="Proteomes" id="UP000408482">
    <property type="component" value="Unassembled WGS sequence"/>
</dbReference>
<dbReference type="EMBL" id="CABHNW010000094">
    <property type="protein sequence ID" value="VUX39320.1"/>
    <property type="molecule type" value="Genomic_DNA"/>
</dbReference>
<evidence type="ECO:0000313" key="9">
    <source>
        <dbReference type="EMBL" id="VUX39320.1"/>
    </source>
</evidence>
<name>A0A564W3V3_9FIRM</name>
<comment type="subcellular location">
    <subcellularLocation>
        <location evidence="1">Cell membrane</location>
        <topology evidence="1">Multi-pass membrane protein</topology>
    </subcellularLocation>
</comment>
<feature type="transmembrane region" description="Helical" evidence="8">
    <location>
        <begin position="279"/>
        <end position="296"/>
    </location>
</feature>
<dbReference type="PANTHER" id="PTHR32196:SF21">
    <property type="entry name" value="ABC TRANSPORTER PERMEASE PROTEIN YPHD-RELATED"/>
    <property type="match status" value="1"/>
</dbReference>
<feature type="transmembrane region" description="Helical" evidence="8">
    <location>
        <begin position="172"/>
        <end position="195"/>
    </location>
</feature>